<keyword evidence="2" id="KW-0812">Transmembrane</keyword>
<feature type="transmembrane region" description="Helical" evidence="2">
    <location>
        <begin position="89"/>
        <end position="115"/>
    </location>
</feature>
<protein>
    <recommendedName>
        <fullName evidence="5">Transmembrane protein</fullName>
    </recommendedName>
</protein>
<accession>A0A944H9W6</accession>
<evidence type="ECO:0000256" key="1">
    <source>
        <dbReference type="SAM" id="MobiDB-lite"/>
    </source>
</evidence>
<keyword evidence="2" id="KW-1133">Transmembrane helix</keyword>
<dbReference type="EMBL" id="JAEKFT010000041">
    <property type="protein sequence ID" value="MBT0963893.1"/>
    <property type="molecule type" value="Genomic_DNA"/>
</dbReference>
<evidence type="ECO:0000256" key="2">
    <source>
        <dbReference type="SAM" id="Phobius"/>
    </source>
</evidence>
<proteinExistence type="predicted"/>
<keyword evidence="4" id="KW-1185">Reference proteome</keyword>
<keyword evidence="2" id="KW-0472">Membrane</keyword>
<feature type="transmembrane region" description="Helical" evidence="2">
    <location>
        <begin position="58"/>
        <end position="77"/>
    </location>
</feature>
<evidence type="ECO:0000313" key="3">
    <source>
        <dbReference type="EMBL" id="MBT0963893.1"/>
    </source>
</evidence>
<dbReference type="RefSeq" id="WP_214363820.1">
    <property type="nucleotide sequence ID" value="NZ_JAEKFT010000041.1"/>
</dbReference>
<organism evidence="3 4">
    <name type="scientific">Denitromonas iodatirespirans</name>
    <dbReference type="NCBI Taxonomy" id="2795389"/>
    <lineage>
        <taxon>Bacteria</taxon>
        <taxon>Pseudomonadati</taxon>
        <taxon>Pseudomonadota</taxon>
        <taxon>Betaproteobacteria</taxon>
        <taxon>Rhodocyclales</taxon>
        <taxon>Zoogloeaceae</taxon>
        <taxon>Denitromonas</taxon>
    </lineage>
</organism>
<feature type="compositionally biased region" description="Basic and acidic residues" evidence="1">
    <location>
        <begin position="29"/>
        <end position="46"/>
    </location>
</feature>
<dbReference type="AlphaFoldDB" id="A0A944H9W6"/>
<dbReference type="Proteomes" id="UP000694660">
    <property type="component" value="Unassembled WGS sequence"/>
</dbReference>
<name>A0A944H9W6_DENI1</name>
<sequence>MNTFDIGRIAPLLCPKGSDMPKTVPTCEPHPHSAFEGDSARDDKPMAKVDPGAEDLRALFRSMAWFVPIAGLLTAAYVNEYNPSWCSAGFAGCLGAMLVYAGGGFLLGACISIYAIHSNPRFPRLALAALLLNVLGAIPFVAFMIMIAW</sequence>
<evidence type="ECO:0000313" key="4">
    <source>
        <dbReference type="Proteomes" id="UP000694660"/>
    </source>
</evidence>
<feature type="transmembrane region" description="Helical" evidence="2">
    <location>
        <begin position="127"/>
        <end position="148"/>
    </location>
</feature>
<reference evidence="4" key="1">
    <citation type="journal article" date="2022" name="ISME J.">
        <title>Genetic and phylogenetic analysis of dissimilatory iodate-reducing bacteria identifies potential niches across the world's oceans.</title>
        <authorList>
            <person name="Reyes-Umana V."/>
            <person name="Henning Z."/>
            <person name="Lee K."/>
            <person name="Barnum T.P."/>
            <person name="Coates J.D."/>
        </authorList>
    </citation>
    <scope>NUCLEOTIDE SEQUENCE [LARGE SCALE GENOMIC DNA]</scope>
    <source>
        <strain evidence="4">IR12</strain>
    </source>
</reference>
<gene>
    <name evidence="3" type="ORF">I8J34_22165</name>
</gene>
<feature type="region of interest" description="Disordered" evidence="1">
    <location>
        <begin position="27"/>
        <end position="46"/>
    </location>
</feature>
<evidence type="ECO:0008006" key="5">
    <source>
        <dbReference type="Google" id="ProtNLM"/>
    </source>
</evidence>
<comment type="caution">
    <text evidence="3">The sequence shown here is derived from an EMBL/GenBank/DDBJ whole genome shotgun (WGS) entry which is preliminary data.</text>
</comment>